<name>A0A6P9BA88_PANGU</name>
<reference evidence="2" key="1">
    <citation type="submission" date="2025-08" db="UniProtKB">
        <authorList>
            <consortium name="RefSeq"/>
        </authorList>
    </citation>
    <scope>IDENTIFICATION</scope>
    <source>
        <tissue evidence="2">Blood</tissue>
    </source>
</reference>
<dbReference type="OMA" id="DHCILND"/>
<protein>
    <submittedName>
        <fullName evidence="2">Sperm microtubule inner protein 11</fullName>
    </submittedName>
</protein>
<gene>
    <name evidence="2" type="primary">SPMIP11</name>
</gene>
<accession>A0A6P9BA88</accession>
<dbReference type="PANTHER" id="PTHR35263:SF1">
    <property type="entry name" value="TESTIS-EXPRESSED PROTEIN 49"/>
    <property type="match status" value="1"/>
</dbReference>
<organism evidence="1 2">
    <name type="scientific">Pantherophis guttatus</name>
    <name type="common">Corn snake</name>
    <name type="synonym">Elaphe guttata</name>
    <dbReference type="NCBI Taxonomy" id="94885"/>
    <lineage>
        <taxon>Eukaryota</taxon>
        <taxon>Metazoa</taxon>
        <taxon>Chordata</taxon>
        <taxon>Craniata</taxon>
        <taxon>Vertebrata</taxon>
        <taxon>Euteleostomi</taxon>
        <taxon>Lepidosauria</taxon>
        <taxon>Squamata</taxon>
        <taxon>Bifurcata</taxon>
        <taxon>Unidentata</taxon>
        <taxon>Episquamata</taxon>
        <taxon>Toxicofera</taxon>
        <taxon>Serpentes</taxon>
        <taxon>Colubroidea</taxon>
        <taxon>Colubridae</taxon>
        <taxon>Colubrinae</taxon>
        <taxon>Pantherophis</taxon>
    </lineage>
</organism>
<evidence type="ECO:0000313" key="1">
    <source>
        <dbReference type="Proteomes" id="UP001652622"/>
    </source>
</evidence>
<proteinExistence type="predicted"/>
<sequence>MAFFGITFLGLQEPFRDKKLSIPKYEVPVGTIPPKLELFYPKLPPIGQFGYGDDTEYQGSHEKYQEAIRQKRLKKCPNQEYRVPLTCAQDIGWWQPKNLSIKPEDTLPWIKVPRHPLLRSSMTKFIDHMAVTDPLFSLF</sequence>
<dbReference type="AlphaFoldDB" id="A0A6P9BA88"/>
<dbReference type="InterPro" id="IPR038775">
    <property type="entry name" value="SPMIP11"/>
</dbReference>
<evidence type="ECO:0000313" key="2">
    <source>
        <dbReference type="RefSeq" id="XP_034268197.1"/>
    </source>
</evidence>
<dbReference type="OrthoDB" id="442921at2759"/>
<dbReference type="InParanoid" id="A0A6P9BA88"/>
<dbReference type="Pfam" id="PF22593">
    <property type="entry name" value="SPMIP11"/>
    <property type="match status" value="1"/>
</dbReference>
<dbReference type="KEGG" id="pgut:117662734"/>
<dbReference type="Proteomes" id="UP001652622">
    <property type="component" value="Unplaced"/>
</dbReference>
<keyword evidence="1" id="KW-1185">Reference proteome</keyword>
<dbReference type="RefSeq" id="XP_034268197.1">
    <property type="nucleotide sequence ID" value="XM_034412306.2"/>
</dbReference>
<dbReference type="PANTHER" id="PTHR35263">
    <property type="entry name" value="TESTIS-EXPRESSED PROTEIN 49"/>
    <property type="match status" value="1"/>
</dbReference>